<dbReference type="RefSeq" id="XP_056543547.1">
    <property type="nucleotide sequence ID" value="XM_056687992.1"/>
</dbReference>
<evidence type="ECO:0000313" key="5">
    <source>
        <dbReference type="Proteomes" id="UP001149163"/>
    </source>
</evidence>
<dbReference type="AlphaFoldDB" id="A0A9W9I4Q7"/>
<name>A0A9W9I4Q7_9EURO</name>
<dbReference type="Proteomes" id="UP001149163">
    <property type="component" value="Unassembled WGS sequence"/>
</dbReference>
<sequence length="310" mass="34165">MTYNRIAVYGHRGWVSSAVFAALVKSGAPVKVLYRPSSDVSDLPKGVPSIEVDMDDQEAVEAALQDVDIVISLVGQEGITRQHGLVNAIPQTNVKLFVPSDLAFRCDEQGLQIAVNRGKIEVEEAAKRKGIPTTIVLPGLFAESFLCTGMVGVDIAKNRIVFSGDSEHQLVNICTREYVAAAYAALFATRPISELENRAIGLSEIQATGGEVAKALEKRHNASPTIFRHSLEEVDRQVEYHLQKGLSLANLWYCRRVWGAGKLPELIGSDIWEVEDYKKMTLEELIVDGKLVGYREVSPEFEAIVDGMFY</sequence>
<dbReference type="InterPro" id="IPR008030">
    <property type="entry name" value="NmrA-like"/>
</dbReference>
<gene>
    <name evidence="4" type="ORF">N7482_005867</name>
</gene>
<dbReference type="InterPro" id="IPR036291">
    <property type="entry name" value="NAD(P)-bd_dom_sf"/>
</dbReference>
<evidence type="ECO:0000256" key="1">
    <source>
        <dbReference type="ARBA" id="ARBA00022857"/>
    </source>
</evidence>
<comment type="caution">
    <text evidence="4">The sequence shown here is derived from an EMBL/GenBank/DDBJ whole genome shotgun (WGS) entry which is preliminary data.</text>
</comment>
<dbReference type="InterPro" id="IPR051609">
    <property type="entry name" value="NmrA/Isoflavone_reductase-like"/>
</dbReference>
<evidence type="ECO:0000259" key="3">
    <source>
        <dbReference type="Pfam" id="PF05368"/>
    </source>
</evidence>
<dbReference type="Gene3D" id="3.40.50.720">
    <property type="entry name" value="NAD(P)-binding Rossmann-like Domain"/>
    <property type="match status" value="1"/>
</dbReference>
<protein>
    <submittedName>
        <fullName evidence="4">NmrA-like family protein</fullName>
    </submittedName>
</protein>
<keyword evidence="2" id="KW-0560">Oxidoreductase</keyword>
<dbReference type="GO" id="GO:0016491">
    <property type="term" value="F:oxidoreductase activity"/>
    <property type="evidence" value="ECO:0007669"/>
    <property type="project" value="UniProtKB-KW"/>
</dbReference>
<evidence type="ECO:0000256" key="2">
    <source>
        <dbReference type="ARBA" id="ARBA00023002"/>
    </source>
</evidence>
<keyword evidence="1" id="KW-0521">NADP</keyword>
<organism evidence="4 5">
    <name type="scientific">Penicillium canariense</name>
    <dbReference type="NCBI Taxonomy" id="189055"/>
    <lineage>
        <taxon>Eukaryota</taxon>
        <taxon>Fungi</taxon>
        <taxon>Dikarya</taxon>
        <taxon>Ascomycota</taxon>
        <taxon>Pezizomycotina</taxon>
        <taxon>Eurotiomycetes</taxon>
        <taxon>Eurotiomycetidae</taxon>
        <taxon>Eurotiales</taxon>
        <taxon>Aspergillaceae</taxon>
        <taxon>Penicillium</taxon>
    </lineage>
</organism>
<dbReference type="Pfam" id="PF05368">
    <property type="entry name" value="NmrA"/>
    <property type="match status" value="1"/>
</dbReference>
<keyword evidence="5" id="KW-1185">Reference proteome</keyword>
<dbReference type="PANTHER" id="PTHR47706:SF9">
    <property type="entry name" value="NMRA-LIKE DOMAIN-CONTAINING PROTEIN-RELATED"/>
    <property type="match status" value="1"/>
</dbReference>
<feature type="domain" description="NmrA-like" evidence="3">
    <location>
        <begin position="4"/>
        <end position="274"/>
    </location>
</feature>
<reference evidence="4" key="1">
    <citation type="submission" date="2022-11" db="EMBL/GenBank/DDBJ databases">
        <authorList>
            <person name="Petersen C."/>
        </authorList>
    </citation>
    <scope>NUCLEOTIDE SEQUENCE</scope>
    <source>
        <strain evidence="4">IBT 26290</strain>
    </source>
</reference>
<dbReference type="GeneID" id="81427168"/>
<reference evidence="4" key="2">
    <citation type="journal article" date="2023" name="IMA Fungus">
        <title>Comparative genomic study of the Penicillium genus elucidates a diverse pangenome and 15 lateral gene transfer events.</title>
        <authorList>
            <person name="Petersen C."/>
            <person name="Sorensen T."/>
            <person name="Nielsen M.R."/>
            <person name="Sondergaard T.E."/>
            <person name="Sorensen J.L."/>
            <person name="Fitzpatrick D.A."/>
            <person name="Frisvad J.C."/>
            <person name="Nielsen K.L."/>
        </authorList>
    </citation>
    <scope>NUCLEOTIDE SEQUENCE</scope>
    <source>
        <strain evidence="4">IBT 26290</strain>
    </source>
</reference>
<evidence type="ECO:0000313" key="4">
    <source>
        <dbReference type="EMBL" id="KAJ5167086.1"/>
    </source>
</evidence>
<proteinExistence type="predicted"/>
<dbReference type="OrthoDB" id="5283654at2759"/>
<dbReference type="SUPFAM" id="SSF51735">
    <property type="entry name" value="NAD(P)-binding Rossmann-fold domains"/>
    <property type="match status" value="1"/>
</dbReference>
<dbReference type="EMBL" id="JAPQKN010000003">
    <property type="protein sequence ID" value="KAJ5167086.1"/>
    <property type="molecule type" value="Genomic_DNA"/>
</dbReference>
<dbReference type="Gene3D" id="3.90.25.10">
    <property type="entry name" value="UDP-galactose 4-epimerase, domain 1"/>
    <property type="match status" value="1"/>
</dbReference>
<accession>A0A9W9I4Q7</accession>
<dbReference type="PANTHER" id="PTHR47706">
    <property type="entry name" value="NMRA-LIKE FAMILY PROTEIN"/>
    <property type="match status" value="1"/>
</dbReference>